<dbReference type="Proteomes" id="UP000049077">
    <property type="component" value="Unassembled WGS sequence"/>
</dbReference>
<accession>A0A4R3P039</accession>
<evidence type="ECO:0000313" key="4">
    <source>
        <dbReference type="Proteomes" id="UP000049077"/>
    </source>
</evidence>
<proteinExistence type="predicted"/>
<reference evidence="5" key="1">
    <citation type="submission" date="2014-06" db="EMBL/GenBank/DDBJ databases">
        <authorList>
            <person name="Le Roux Frederique"/>
        </authorList>
    </citation>
    <scope>NUCLEOTIDE SEQUENCE [LARGE SCALE GENOMIC DNA]</scope>
    <source>
        <strain evidence="5">J5-5</strain>
    </source>
</reference>
<dbReference type="GeneID" id="93903648"/>
<keyword evidence="4" id="KW-1185">Reference proteome</keyword>
<dbReference type="InterPro" id="IPR036249">
    <property type="entry name" value="Thioredoxin-like_sf"/>
</dbReference>
<evidence type="ECO:0000313" key="2">
    <source>
        <dbReference type="EMBL" id="CDS95500.1"/>
    </source>
</evidence>
<keyword evidence="1" id="KW-0732">Signal</keyword>
<evidence type="ECO:0000313" key="3">
    <source>
        <dbReference type="EMBL" id="CDT56247.1"/>
    </source>
</evidence>
<dbReference type="RefSeq" id="WP_048659225.1">
    <property type="nucleotide sequence ID" value="NZ_AP025479.1"/>
</dbReference>
<feature type="signal peptide" evidence="1">
    <location>
        <begin position="1"/>
        <end position="21"/>
    </location>
</feature>
<reference evidence="2 4" key="2">
    <citation type="submission" date="2014-06" db="EMBL/GenBank/DDBJ databases">
        <authorList>
            <person name="Le Roux F."/>
        </authorList>
    </citation>
    <scope>NUCLEOTIDE SEQUENCE</scope>
    <source>
        <strain evidence="3 4">J5-4</strain>
        <strain evidence="2">J5-5</strain>
    </source>
</reference>
<organism evidence="2 5">
    <name type="scientific">Vibrio crassostreae</name>
    <dbReference type="NCBI Taxonomy" id="246167"/>
    <lineage>
        <taxon>Bacteria</taxon>
        <taxon>Pseudomonadati</taxon>
        <taxon>Pseudomonadota</taxon>
        <taxon>Gammaproteobacteria</taxon>
        <taxon>Vibrionales</taxon>
        <taxon>Vibrionaceae</taxon>
        <taxon>Vibrio</taxon>
    </lineage>
</organism>
<dbReference type="Proteomes" id="UP000049495">
    <property type="component" value="Unassembled WGS sequence"/>
</dbReference>
<comment type="caution">
    <text evidence="2">The sequence shown here is derived from an EMBL/GenBank/DDBJ whole genome shotgun (WGS) entry which is preliminary data.</text>
</comment>
<feature type="chain" id="PRO_5044608422" evidence="1">
    <location>
        <begin position="22"/>
        <end position="146"/>
    </location>
</feature>
<name>A0A4R3P039_9VIBR</name>
<gene>
    <name evidence="2" type="primary">copG</name>
    <name evidence="3" type="ORF">VCR4J5_710041</name>
    <name evidence="2" type="ORF">VCR5J5_1160071</name>
</gene>
<evidence type="ECO:0000313" key="5">
    <source>
        <dbReference type="Proteomes" id="UP000049495"/>
    </source>
</evidence>
<dbReference type="SUPFAM" id="SSF52833">
    <property type="entry name" value="Thioredoxin-like"/>
    <property type="match status" value="1"/>
</dbReference>
<dbReference type="EMBL" id="CCJV01000020">
    <property type="protein sequence ID" value="CDS95500.1"/>
    <property type="molecule type" value="Genomic_DNA"/>
</dbReference>
<protein>
    <submittedName>
        <fullName evidence="2">CopG protein</fullName>
    </submittedName>
</protein>
<dbReference type="InterPro" id="IPR007332">
    <property type="entry name" value="DUF411"/>
</dbReference>
<dbReference type="EMBL" id="CCJX01000159">
    <property type="protein sequence ID" value="CDT56247.1"/>
    <property type="molecule type" value="Genomic_DNA"/>
</dbReference>
<dbReference type="OrthoDB" id="14727at2"/>
<evidence type="ECO:0000256" key="1">
    <source>
        <dbReference type="SAM" id="SignalP"/>
    </source>
</evidence>
<dbReference type="Pfam" id="PF04214">
    <property type="entry name" value="DUF411"/>
    <property type="match status" value="1"/>
</dbReference>
<dbReference type="AlphaFoldDB" id="A0A4R3P039"/>
<sequence length="146" mass="16324">MNKYLNITAISALIFSASTFAKPVVELYKSPTCGCCSQWASTMEKAGYHVNIHKQENWDSVKVPFNMPRQLASCHTALIDGYMIEGHVPEADIARLLKERPQDISGLSVPGMPRYSPGMARDEEKYQGFNVVAFDSEGKPSLFKKY</sequence>